<accession>A0A5B7EIL3</accession>
<organism evidence="2 3">
    <name type="scientific">Portunus trituberculatus</name>
    <name type="common">Swimming crab</name>
    <name type="synonym">Neptunus trituberculatus</name>
    <dbReference type="NCBI Taxonomy" id="210409"/>
    <lineage>
        <taxon>Eukaryota</taxon>
        <taxon>Metazoa</taxon>
        <taxon>Ecdysozoa</taxon>
        <taxon>Arthropoda</taxon>
        <taxon>Crustacea</taxon>
        <taxon>Multicrustacea</taxon>
        <taxon>Malacostraca</taxon>
        <taxon>Eumalacostraca</taxon>
        <taxon>Eucarida</taxon>
        <taxon>Decapoda</taxon>
        <taxon>Pleocyemata</taxon>
        <taxon>Brachyura</taxon>
        <taxon>Eubrachyura</taxon>
        <taxon>Portunoidea</taxon>
        <taxon>Portunidae</taxon>
        <taxon>Portuninae</taxon>
        <taxon>Portunus</taxon>
    </lineage>
</organism>
<evidence type="ECO:0000256" key="1">
    <source>
        <dbReference type="SAM" id="MobiDB-lite"/>
    </source>
</evidence>
<name>A0A5B7EIL3_PORTR</name>
<dbReference type="EMBL" id="VSRR010002614">
    <property type="protein sequence ID" value="MPC32374.1"/>
    <property type="molecule type" value="Genomic_DNA"/>
</dbReference>
<dbReference type="AlphaFoldDB" id="A0A5B7EIL3"/>
<proteinExistence type="predicted"/>
<evidence type="ECO:0000313" key="2">
    <source>
        <dbReference type="EMBL" id="MPC32374.1"/>
    </source>
</evidence>
<reference evidence="2 3" key="1">
    <citation type="submission" date="2019-05" db="EMBL/GenBank/DDBJ databases">
        <title>Another draft genome of Portunus trituberculatus and its Hox gene families provides insights of decapod evolution.</title>
        <authorList>
            <person name="Jeong J.-H."/>
            <person name="Song I."/>
            <person name="Kim S."/>
            <person name="Choi T."/>
            <person name="Kim D."/>
            <person name="Ryu S."/>
            <person name="Kim W."/>
        </authorList>
    </citation>
    <scope>NUCLEOTIDE SEQUENCE [LARGE SCALE GENOMIC DNA]</scope>
    <source>
        <tissue evidence="2">Muscle</tissue>
    </source>
</reference>
<feature type="region of interest" description="Disordered" evidence="1">
    <location>
        <begin position="41"/>
        <end position="65"/>
    </location>
</feature>
<sequence>MPPFLLHIWLRLPGSGRERTPSLYQENSSSCKGARAVLHTMEEPLPRARPPPQASRSGLAQPDAQ</sequence>
<dbReference type="Proteomes" id="UP000324222">
    <property type="component" value="Unassembled WGS sequence"/>
</dbReference>
<evidence type="ECO:0000313" key="3">
    <source>
        <dbReference type="Proteomes" id="UP000324222"/>
    </source>
</evidence>
<protein>
    <submittedName>
        <fullName evidence="2">Uncharacterized protein</fullName>
    </submittedName>
</protein>
<comment type="caution">
    <text evidence="2">The sequence shown here is derived from an EMBL/GenBank/DDBJ whole genome shotgun (WGS) entry which is preliminary data.</text>
</comment>
<gene>
    <name evidence="2" type="ORF">E2C01_025684</name>
</gene>
<keyword evidence="3" id="KW-1185">Reference proteome</keyword>